<dbReference type="Proteomes" id="UP001168528">
    <property type="component" value="Unassembled WGS sequence"/>
</dbReference>
<name>A0ABT8RCU7_9BACT</name>
<accession>A0ABT8RCU7</accession>
<dbReference type="RefSeq" id="WP_302040335.1">
    <property type="nucleotide sequence ID" value="NZ_JAUKPO010000020.1"/>
</dbReference>
<evidence type="ECO:0000313" key="2">
    <source>
        <dbReference type="Proteomes" id="UP001168528"/>
    </source>
</evidence>
<dbReference type="EMBL" id="JAUKPO010000020">
    <property type="protein sequence ID" value="MDO1449531.1"/>
    <property type="molecule type" value="Genomic_DNA"/>
</dbReference>
<gene>
    <name evidence="1" type="ORF">Q0590_24860</name>
</gene>
<protein>
    <submittedName>
        <fullName evidence="1">Uncharacterized protein</fullName>
    </submittedName>
</protein>
<reference evidence="1" key="1">
    <citation type="submission" date="2023-07" db="EMBL/GenBank/DDBJ databases">
        <title>The genome sequence of Rhodocytophaga aerolata KACC 12507.</title>
        <authorList>
            <person name="Zhang X."/>
        </authorList>
    </citation>
    <scope>NUCLEOTIDE SEQUENCE</scope>
    <source>
        <strain evidence="1">KACC 12507</strain>
    </source>
</reference>
<proteinExistence type="predicted"/>
<sequence>MIRQTYQKQPNLENEALFTIQVPVLSCSWFGLEREQMAKNGCSLFQKWLKLIMSIAVHTGSSAQKKAKIINLTTFYMIPGALLPTLRPKNAVLCSHAFGRHKKVFSDFVL</sequence>
<comment type="caution">
    <text evidence="1">The sequence shown here is derived from an EMBL/GenBank/DDBJ whole genome shotgun (WGS) entry which is preliminary data.</text>
</comment>
<keyword evidence="2" id="KW-1185">Reference proteome</keyword>
<evidence type="ECO:0000313" key="1">
    <source>
        <dbReference type="EMBL" id="MDO1449531.1"/>
    </source>
</evidence>
<organism evidence="1 2">
    <name type="scientific">Rhodocytophaga aerolata</name>
    <dbReference type="NCBI Taxonomy" id="455078"/>
    <lineage>
        <taxon>Bacteria</taxon>
        <taxon>Pseudomonadati</taxon>
        <taxon>Bacteroidota</taxon>
        <taxon>Cytophagia</taxon>
        <taxon>Cytophagales</taxon>
        <taxon>Rhodocytophagaceae</taxon>
        <taxon>Rhodocytophaga</taxon>
    </lineage>
</organism>